<dbReference type="Proteomes" id="UP000011740">
    <property type="component" value="Unassembled WGS sequence"/>
</dbReference>
<name>M3B9Y3_STRM1</name>
<reference evidence="1 2" key="1">
    <citation type="journal article" date="2013" name="Genome Announc.">
        <title>Whole-Genome Shotgun Assembly and Analysis of the Genome of Streptomyces mobaraensis DSM 40847, a Strain for Industrial Production of Microbial Transglutaminase.</title>
        <authorList>
            <person name="Yang H."/>
            <person name="He T."/>
            <person name="Wu W."/>
            <person name="Zhu W."/>
            <person name="Lu B."/>
            <person name="Sun W."/>
        </authorList>
    </citation>
    <scope>NUCLEOTIDE SEQUENCE [LARGE SCALE GENOMIC DNA]</scope>
    <source>
        <strain evidence="1 2">DSM 40847</strain>
    </source>
</reference>
<accession>M3B9Y3</accession>
<gene>
    <name evidence="1" type="ORF">H340_31975</name>
</gene>
<organism evidence="1 2">
    <name type="scientific">Streptomyces mobaraensis (strain ATCC 29032 / DSM 40847 / JCM 4168 / NBRC 13819 / NCIMB 11159 / IPCR 16-22)</name>
    <dbReference type="NCBI Taxonomy" id="1223523"/>
    <lineage>
        <taxon>Bacteria</taxon>
        <taxon>Bacillati</taxon>
        <taxon>Actinomycetota</taxon>
        <taxon>Actinomycetes</taxon>
        <taxon>Kitasatosporales</taxon>
        <taxon>Streptomycetaceae</taxon>
        <taxon>Streptomyces</taxon>
    </lineage>
</organism>
<proteinExistence type="predicted"/>
<dbReference type="EMBL" id="AORZ01000234">
    <property type="protein sequence ID" value="EME96339.1"/>
    <property type="molecule type" value="Genomic_DNA"/>
</dbReference>
<dbReference type="AlphaFoldDB" id="M3B9Y3"/>
<protein>
    <submittedName>
        <fullName evidence="1">Mrr restriction system protein</fullName>
    </submittedName>
</protein>
<evidence type="ECO:0000313" key="1">
    <source>
        <dbReference type="EMBL" id="EME96339.1"/>
    </source>
</evidence>
<comment type="caution">
    <text evidence="1">The sequence shown here is derived from an EMBL/GenBank/DDBJ whole genome shotgun (WGS) entry which is preliminary data.</text>
</comment>
<sequence>MGSFRKRSGGNWDFVVGGKGYPGGLEALVQEYGIEVA</sequence>
<evidence type="ECO:0000313" key="2">
    <source>
        <dbReference type="Proteomes" id="UP000011740"/>
    </source>
</evidence>